<dbReference type="CDD" id="cd16913">
    <property type="entry name" value="YkuD_like"/>
    <property type="match status" value="1"/>
</dbReference>
<keyword evidence="5 6" id="KW-0961">Cell wall biogenesis/degradation</keyword>
<evidence type="ECO:0000256" key="1">
    <source>
        <dbReference type="ARBA" id="ARBA00004752"/>
    </source>
</evidence>
<gene>
    <name evidence="8" type="ORF">COX39_00955</name>
</gene>
<dbReference type="SUPFAM" id="SSF141523">
    <property type="entry name" value="L,D-transpeptidase catalytic domain-like"/>
    <property type="match status" value="1"/>
</dbReference>
<dbReference type="Gene3D" id="3.10.20.800">
    <property type="match status" value="1"/>
</dbReference>
<evidence type="ECO:0000256" key="3">
    <source>
        <dbReference type="ARBA" id="ARBA00022960"/>
    </source>
</evidence>
<evidence type="ECO:0000256" key="5">
    <source>
        <dbReference type="ARBA" id="ARBA00023316"/>
    </source>
</evidence>
<dbReference type="GO" id="GO:0008360">
    <property type="term" value="P:regulation of cell shape"/>
    <property type="evidence" value="ECO:0007669"/>
    <property type="project" value="UniProtKB-UniRule"/>
</dbReference>
<feature type="active site" description="Nucleophile" evidence="6">
    <location>
        <position position="462"/>
    </location>
</feature>
<dbReference type="Pfam" id="PF12229">
    <property type="entry name" value="PG_binding_4"/>
    <property type="match status" value="2"/>
</dbReference>
<evidence type="ECO:0000259" key="7">
    <source>
        <dbReference type="PROSITE" id="PS52029"/>
    </source>
</evidence>
<dbReference type="Proteomes" id="UP000231567">
    <property type="component" value="Unassembled WGS sequence"/>
</dbReference>
<evidence type="ECO:0000256" key="4">
    <source>
        <dbReference type="ARBA" id="ARBA00022984"/>
    </source>
</evidence>
<keyword evidence="2" id="KW-0808">Transferase</keyword>
<proteinExistence type="predicted"/>
<dbReference type="GO" id="GO:0009252">
    <property type="term" value="P:peptidoglycan biosynthetic process"/>
    <property type="evidence" value="ECO:0007669"/>
    <property type="project" value="UniProtKB-UniPathway"/>
</dbReference>
<comment type="caution">
    <text evidence="8">The sequence shown here is derived from an EMBL/GenBank/DDBJ whole genome shotgun (WGS) entry which is preliminary data.</text>
</comment>
<evidence type="ECO:0000256" key="6">
    <source>
        <dbReference type="PROSITE-ProRule" id="PRU01373"/>
    </source>
</evidence>
<comment type="pathway">
    <text evidence="1 6">Cell wall biogenesis; peptidoglycan biosynthesis.</text>
</comment>
<dbReference type="Pfam" id="PF03734">
    <property type="entry name" value="YkuD"/>
    <property type="match status" value="1"/>
</dbReference>
<protein>
    <recommendedName>
        <fullName evidence="7">L,D-TPase catalytic domain-containing protein</fullName>
    </recommendedName>
</protein>
<reference evidence="8 9" key="1">
    <citation type="submission" date="2017-09" db="EMBL/GenBank/DDBJ databases">
        <title>Depth-based differentiation of microbial function through sediment-hosted aquifers and enrichment of novel symbionts in the deep terrestrial subsurface.</title>
        <authorList>
            <person name="Probst A.J."/>
            <person name="Ladd B."/>
            <person name="Jarett J.K."/>
            <person name="Geller-Mcgrath D.E."/>
            <person name="Sieber C.M."/>
            <person name="Emerson J.B."/>
            <person name="Anantharaman K."/>
            <person name="Thomas B.C."/>
            <person name="Malmstrom R."/>
            <person name="Stieglmeier M."/>
            <person name="Klingl A."/>
            <person name="Woyke T."/>
            <person name="Ryan C.M."/>
            <person name="Banfield J.F."/>
        </authorList>
    </citation>
    <scope>NUCLEOTIDE SEQUENCE [LARGE SCALE GENOMIC DNA]</scope>
    <source>
        <strain evidence="8">CG23_combo_of_CG06-09_8_20_14_all_40_13</strain>
    </source>
</reference>
<dbReference type="Gene3D" id="2.40.440.10">
    <property type="entry name" value="L,D-transpeptidase catalytic domain-like"/>
    <property type="match status" value="1"/>
</dbReference>
<dbReference type="GO" id="GO:0071555">
    <property type="term" value="P:cell wall organization"/>
    <property type="evidence" value="ECO:0007669"/>
    <property type="project" value="UniProtKB-UniRule"/>
</dbReference>
<organism evidence="8 9">
    <name type="scientific">Candidatus Nealsonbacteria bacterium CG23_combo_of_CG06-09_8_20_14_all_40_13</name>
    <dbReference type="NCBI Taxonomy" id="1974724"/>
    <lineage>
        <taxon>Bacteria</taxon>
        <taxon>Candidatus Nealsoniibacteriota</taxon>
    </lineage>
</organism>
<evidence type="ECO:0000313" key="8">
    <source>
        <dbReference type="EMBL" id="PIP21808.1"/>
    </source>
</evidence>
<dbReference type="InterPro" id="IPR038054">
    <property type="entry name" value="LD_TPept-like_central_sf"/>
</dbReference>
<dbReference type="GO" id="GO:0016740">
    <property type="term" value="F:transferase activity"/>
    <property type="evidence" value="ECO:0007669"/>
    <property type="project" value="UniProtKB-KW"/>
</dbReference>
<accession>A0A2G9YRD9</accession>
<dbReference type="PROSITE" id="PS52029">
    <property type="entry name" value="LD_TPASE"/>
    <property type="match status" value="1"/>
</dbReference>
<dbReference type="UniPathway" id="UPA00219"/>
<dbReference type="InterPro" id="IPR052913">
    <property type="entry name" value="Glycopeptide_resist_protein"/>
</dbReference>
<evidence type="ECO:0000313" key="9">
    <source>
        <dbReference type="Proteomes" id="UP000231567"/>
    </source>
</evidence>
<feature type="active site" description="Proton donor/acceptor" evidence="6">
    <location>
        <position position="438"/>
    </location>
</feature>
<dbReference type="PANTHER" id="PTHR35788:SF1">
    <property type="entry name" value="EXPORTED PROTEIN"/>
    <property type="match status" value="1"/>
</dbReference>
<dbReference type="InterPro" id="IPR038063">
    <property type="entry name" value="Transpep_catalytic_dom"/>
</dbReference>
<name>A0A2G9YRD9_9BACT</name>
<sequence>MKILTGTLPQVKTHQFVNFSPKIIEAIKIACWVILATGLVFGSVYLYQKTYADKIYPSVKVASYNLGGKNFYQAKLYLTEQASPLLKKPYIFVFNDQEQESTLANLGGSFNIDKSVNSALNTDKSANFFHNFALSVKSLFKKENINLAIDFDRQKLKNSLGVFSSALPAAVDASLKYENEQFALVPSKTGKSIDLNKLENDLNNAFLKNTAQINLVAETTNPEIADNEVDQAKIKAEKLAGASITLTFENQIYQIGKNEIAPWIKFENKNGQLDAQVDSSKITAYLEQIAKKIDIKVQDKEILEGPNTVLKEGKDGRELNRQVAASAIANAIVSKVNKSVALQVDEKKAGEKIIKNETDAVSGLFPGKYIDIDLSAQVLTIFERQNALGSYRISTGKWSMPTPVGIRYVDGKNPRAYSSKYNLYMPFWNSIGGGYGIHELPEWANGAKEGEAHLGTPVSHGCVRLGVGPAETVYNWADIGTPVNIHK</sequence>
<dbReference type="InterPro" id="IPR022029">
    <property type="entry name" value="YoaR-like_PG-bd"/>
</dbReference>
<dbReference type="SUPFAM" id="SSF143985">
    <property type="entry name" value="L,D-transpeptidase pre-catalytic domain-like"/>
    <property type="match status" value="1"/>
</dbReference>
<dbReference type="EMBL" id="PCRM01000016">
    <property type="protein sequence ID" value="PIP21808.1"/>
    <property type="molecule type" value="Genomic_DNA"/>
</dbReference>
<dbReference type="InterPro" id="IPR005490">
    <property type="entry name" value="LD_TPept_cat_dom"/>
</dbReference>
<feature type="domain" description="L,D-TPase catalytic" evidence="7">
    <location>
        <begin position="368"/>
        <end position="486"/>
    </location>
</feature>
<keyword evidence="4 6" id="KW-0573">Peptidoglycan synthesis</keyword>
<keyword evidence="3 6" id="KW-0133">Cell shape</keyword>
<dbReference type="PANTHER" id="PTHR35788">
    <property type="entry name" value="EXPORTED PROTEIN-RELATED"/>
    <property type="match status" value="1"/>
</dbReference>
<dbReference type="AlphaFoldDB" id="A0A2G9YRD9"/>
<evidence type="ECO:0000256" key="2">
    <source>
        <dbReference type="ARBA" id="ARBA00022679"/>
    </source>
</evidence>